<gene>
    <name evidence="2" type="ORF">K458DRAFT_417694</name>
</gene>
<organism evidence="2 3">
    <name type="scientific">Lentithecium fluviatile CBS 122367</name>
    <dbReference type="NCBI Taxonomy" id="1168545"/>
    <lineage>
        <taxon>Eukaryota</taxon>
        <taxon>Fungi</taxon>
        <taxon>Dikarya</taxon>
        <taxon>Ascomycota</taxon>
        <taxon>Pezizomycotina</taxon>
        <taxon>Dothideomycetes</taxon>
        <taxon>Pleosporomycetidae</taxon>
        <taxon>Pleosporales</taxon>
        <taxon>Massarineae</taxon>
        <taxon>Lentitheciaceae</taxon>
        <taxon>Lentithecium</taxon>
    </lineage>
</organism>
<keyword evidence="1" id="KW-0472">Membrane</keyword>
<evidence type="ECO:0000256" key="1">
    <source>
        <dbReference type="SAM" id="Phobius"/>
    </source>
</evidence>
<feature type="transmembrane region" description="Helical" evidence="1">
    <location>
        <begin position="36"/>
        <end position="56"/>
    </location>
</feature>
<reference evidence="2" key="1">
    <citation type="journal article" date="2020" name="Stud. Mycol.">
        <title>101 Dothideomycetes genomes: a test case for predicting lifestyles and emergence of pathogens.</title>
        <authorList>
            <person name="Haridas S."/>
            <person name="Albert R."/>
            <person name="Binder M."/>
            <person name="Bloem J."/>
            <person name="Labutti K."/>
            <person name="Salamov A."/>
            <person name="Andreopoulos B."/>
            <person name="Baker S."/>
            <person name="Barry K."/>
            <person name="Bills G."/>
            <person name="Bluhm B."/>
            <person name="Cannon C."/>
            <person name="Castanera R."/>
            <person name="Culley D."/>
            <person name="Daum C."/>
            <person name="Ezra D."/>
            <person name="Gonzalez J."/>
            <person name="Henrissat B."/>
            <person name="Kuo A."/>
            <person name="Liang C."/>
            <person name="Lipzen A."/>
            <person name="Lutzoni F."/>
            <person name="Magnuson J."/>
            <person name="Mondo S."/>
            <person name="Nolan M."/>
            <person name="Ohm R."/>
            <person name="Pangilinan J."/>
            <person name="Park H.-J."/>
            <person name="Ramirez L."/>
            <person name="Alfaro M."/>
            <person name="Sun H."/>
            <person name="Tritt A."/>
            <person name="Yoshinaga Y."/>
            <person name="Zwiers L.-H."/>
            <person name="Turgeon B."/>
            <person name="Goodwin S."/>
            <person name="Spatafora J."/>
            <person name="Crous P."/>
            <person name="Grigoriev I."/>
        </authorList>
    </citation>
    <scope>NUCLEOTIDE SEQUENCE</scope>
    <source>
        <strain evidence="2">CBS 122367</strain>
    </source>
</reference>
<dbReference type="EMBL" id="MU005580">
    <property type="protein sequence ID" value="KAF2684826.1"/>
    <property type="molecule type" value="Genomic_DNA"/>
</dbReference>
<sequence length="65" mass="7390">MDLLEFHSWGFMGSVTPTWGHAPLAPSYFKVSSLSIFNAMFSAYSCILIPLARFSAISFREIRRE</sequence>
<accession>A0A6G1J2T0</accession>
<evidence type="ECO:0000313" key="2">
    <source>
        <dbReference type="EMBL" id="KAF2684826.1"/>
    </source>
</evidence>
<dbReference type="Proteomes" id="UP000799291">
    <property type="component" value="Unassembled WGS sequence"/>
</dbReference>
<keyword evidence="1" id="KW-1133">Transmembrane helix</keyword>
<dbReference type="AlphaFoldDB" id="A0A6G1J2T0"/>
<keyword evidence="3" id="KW-1185">Reference proteome</keyword>
<name>A0A6G1J2T0_9PLEO</name>
<evidence type="ECO:0000313" key="3">
    <source>
        <dbReference type="Proteomes" id="UP000799291"/>
    </source>
</evidence>
<proteinExistence type="predicted"/>
<protein>
    <submittedName>
        <fullName evidence="2">Uncharacterized protein</fullName>
    </submittedName>
</protein>
<keyword evidence="1" id="KW-0812">Transmembrane</keyword>